<name>A0AA37SWL9_9ALTE</name>
<protein>
    <recommendedName>
        <fullName evidence="1">Uncharacterized protein TP-0789 domain-containing protein</fullName>
    </recommendedName>
</protein>
<evidence type="ECO:0000313" key="3">
    <source>
        <dbReference type="Proteomes" id="UP001156601"/>
    </source>
</evidence>
<proteinExistence type="predicted"/>
<reference evidence="2" key="2">
    <citation type="submission" date="2023-01" db="EMBL/GenBank/DDBJ databases">
        <title>Draft genome sequence of Agaribacter marinus strain NBRC 110023.</title>
        <authorList>
            <person name="Sun Q."/>
            <person name="Mori K."/>
        </authorList>
    </citation>
    <scope>NUCLEOTIDE SEQUENCE</scope>
    <source>
        <strain evidence="2">NBRC 110023</strain>
    </source>
</reference>
<organism evidence="2 3">
    <name type="scientific">Agaribacter marinus</name>
    <dbReference type="NCBI Taxonomy" id="1431249"/>
    <lineage>
        <taxon>Bacteria</taxon>
        <taxon>Pseudomonadati</taxon>
        <taxon>Pseudomonadota</taxon>
        <taxon>Gammaproteobacteria</taxon>
        <taxon>Alteromonadales</taxon>
        <taxon>Alteromonadaceae</taxon>
        <taxon>Agaribacter</taxon>
    </lineage>
</organism>
<comment type="caution">
    <text evidence="2">The sequence shown here is derived from an EMBL/GenBank/DDBJ whole genome shotgun (WGS) entry which is preliminary data.</text>
</comment>
<reference evidence="2" key="1">
    <citation type="journal article" date="2014" name="Int. J. Syst. Evol. Microbiol.">
        <title>Complete genome sequence of Corynebacterium casei LMG S-19264T (=DSM 44701T), isolated from a smear-ripened cheese.</title>
        <authorList>
            <consortium name="US DOE Joint Genome Institute (JGI-PGF)"/>
            <person name="Walter F."/>
            <person name="Albersmeier A."/>
            <person name="Kalinowski J."/>
            <person name="Ruckert C."/>
        </authorList>
    </citation>
    <scope>NUCLEOTIDE SEQUENCE</scope>
    <source>
        <strain evidence="2">NBRC 110023</strain>
    </source>
</reference>
<dbReference type="PANTHER" id="PTHR37507:SF2">
    <property type="entry name" value="SPORULATION PROTEIN YDCC"/>
    <property type="match status" value="1"/>
</dbReference>
<dbReference type="InterPro" id="IPR033399">
    <property type="entry name" value="TP_0789-like"/>
</dbReference>
<dbReference type="InterPro" id="IPR052944">
    <property type="entry name" value="Sporulation_related"/>
</dbReference>
<evidence type="ECO:0000313" key="2">
    <source>
        <dbReference type="EMBL" id="GLR69540.1"/>
    </source>
</evidence>
<dbReference type="PANTHER" id="PTHR37507">
    <property type="entry name" value="SPORULATION PROTEIN YDCC"/>
    <property type="match status" value="1"/>
</dbReference>
<dbReference type="Pfam" id="PF17131">
    <property type="entry name" value="LolA_like"/>
    <property type="match status" value="1"/>
</dbReference>
<dbReference type="RefSeq" id="WP_284215867.1">
    <property type="nucleotide sequence ID" value="NZ_BSOT01000005.1"/>
</dbReference>
<dbReference type="AlphaFoldDB" id="A0AA37SWL9"/>
<dbReference type="EMBL" id="BSOT01000005">
    <property type="protein sequence ID" value="GLR69540.1"/>
    <property type="molecule type" value="Genomic_DNA"/>
</dbReference>
<feature type="domain" description="Uncharacterized protein TP-0789" evidence="1">
    <location>
        <begin position="75"/>
        <end position="266"/>
    </location>
</feature>
<evidence type="ECO:0000259" key="1">
    <source>
        <dbReference type="Pfam" id="PF17131"/>
    </source>
</evidence>
<dbReference type="Gene3D" id="2.50.20.10">
    <property type="entry name" value="Lipoprotein localisation LolA/LolB/LppX"/>
    <property type="match status" value="1"/>
</dbReference>
<sequence length="268" mass="31021">MNNLMTKMGVLLLAVFASSDGFGEEEPSVEQIIEQVNLRDEGQAVSRILVMTLTDRRGKTRVRETRAFRKYFGDEKRTAIFYKKPNNIKDTAFLTYDYPDLNKDDDQWLYLPAMRRVRRISAADRGDYFLGTDFSYEDIKLETRISTADYHHILLGSHFIEKRKYFVLEATPVDDKTAKELGYGKVNTIIDSSNWMITKNEFWDPKGHPLKTIDFSDIRLVQGIWTAHIIAVDNHKTGHKTHFSFSDVDYSNGVNDDIFTTQSIRRGL</sequence>
<gene>
    <name evidence="2" type="ORF">GCM10007852_04480</name>
</gene>
<dbReference type="CDD" id="cd16329">
    <property type="entry name" value="LolA_like"/>
    <property type="match status" value="1"/>
</dbReference>
<keyword evidence="3" id="KW-1185">Reference proteome</keyword>
<accession>A0AA37SWL9</accession>
<dbReference type="Proteomes" id="UP001156601">
    <property type="component" value="Unassembled WGS sequence"/>
</dbReference>